<feature type="repeat" description="WD" evidence="3">
    <location>
        <begin position="1175"/>
        <end position="1206"/>
    </location>
</feature>
<gene>
    <name evidence="6" type="ORF">Plec18167_000920</name>
</gene>
<dbReference type="Pfam" id="PF24883">
    <property type="entry name" value="NPHP3_N"/>
    <property type="match status" value="1"/>
</dbReference>
<dbReference type="InterPro" id="IPR001680">
    <property type="entry name" value="WD40_rpt"/>
</dbReference>
<dbReference type="SUPFAM" id="SSF82171">
    <property type="entry name" value="DPP6 N-terminal domain-like"/>
    <property type="match status" value="1"/>
</dbReference>
<protein>
    <recommendedName>
        <fullName evidence="5">Nephrocystin 3-like N-terminal domain-containing protein</fullName>
    </recommendedName>
</protein>
<dbReference type="InterPro" id="IPR036322">
    <property type="entry name" value="WD40_repeat_dom_sf"/>
</dbReference>
<evidence type="ECO:0000313" key="6">
    <source>
        <dbReference type="EMBL" id="KAL1885426.1"/>
    </source>
</evidence>
<sequence length="1394" mass="156745">MDGVSSASSIIAVVELSAKVASLLLQYSTAVKNARDDIQRLLRQLEPLSATLEEVRKLLDGPGSAKLETIQRFRDQLEGCSLQLKELETRLTETLCGKEKHDSRSARLMSRFGIRALRWPFESKEVDVVIRSLERYRDSLAAALMVQTVQILSTAQDDILSKLPNVASAAFDSHANEHNALCHPHTRVEILREIHEWADNPGGQCIYWLNGMAGTGKSTISRTVAKLFSDENYLCGNFFFKRGERDRGNASQLFTSIASQLVAKEPKLTTTVGAALEKDPTLTSKSLQEQFWQLILKPVESLNDARTLVLVIDALDECEHDDDVRLIIHLISKGSQLRSMRVRAFLTSRPELPIRLGFNAIRGSYQDLVLHQLPSQVIQVDISHFLNSELCKIREEYNSLFPGTPLPSDWPGPEIVQELARMAMPLFVFAATACRFISDPAWSDPDGQLKKVLEYRSKDEISELGNLDATYRPVLDRLVVGSQTAQRSLIEEFRLVVGSIILLEEPLSAFSLSQLLDISKPIIDRRLVSLHSVLHVPATDDPIRLLHLSFREFLVDPQKRHINQFWVDEEATHKRLALSCLKLLSSHPHFHKDSCRLEHPGTARADVPASVISSTFPTEVRYACIYWVDHVVKSGTYLTDDHEVYAFLQRHFLHWLEALSLLDKLPESASMARKLQSIINVSISHHQKESNKVSLTKQIKKNRESIGIAAFLHDAVRFISTFKFIITKNPLQTYSSALVFSPETSVIRNMFQDDLPKWIRRLPPVQKRWNDCLHTLEGHRGWLQRVFFAPGGRTILSSSHSGQIHSWDSHIGMENEVNRINLGSCVMDLSPDGKTLLSVSGLKHISLSDTLTGEEIQTFHLEHEIIKDSLQFTSNGQNLFFMQWNGLVRILSIDNGEEILRLDILGNNKSDMEVAALSPDQSVIASNISGTLKIWDVKTGKELLVIDAHRERIVSITFSPNGQRVATAHEDGIVCIWDRFSGTEQLRIQTHGGNSMWQFVVFAPDGKTFATNSDRTVRLWDAQTGSQIKALDGHYQTIACLAFSPDGKRIASGAIDGTIRIWDATGDGAEHETQESGPWGTAFAMCFSSDGQNLQTIRRQSNGFFFTTTDIWGSVIDDAKLMSYRKSITGLTGFFPYSERFAFTFPPQDGIWVFDKKTATNIFLPECDVQFHRNLAISSDGSFLVTISKDKIIELWNILSGNKKQTLELESHLIGNFTPRYPAISANGRIITFVCKDMVSVCTWDILTGEIKDVTPRDPERVWGLAVSSCAQRIAALCVGDEYCVKIWDAIEGAQAQILLKLGDDSIGFISFTPDDQYLWTDCGFICLNMDPAGSSMEQSSQKMPLFMDNDWITRAGMETLWIPPDYRPDIYAVNIDTIVLVRDGNWMTIQFSF</sequence>
<dbReference type="InterPro" id="IPR056884">
    <property type="entry name" value="NPHP3-like_N"/>
</dbReference>
<comment type="caution">
    <text evidence="6">The sequence shown here is derived from an EMBL/GenBank/DDBJ whole genome shotgun (WGS) entry which is preliminary data.</text>
</comment>
<dbReference type="SUPFAM" id="SSF50978">
    <property type="entry name" value="WD40 repeat-like"/>
    <property type="match status" value="1"/>
</dbReference>
<evidence type="ECO:0000256" key="3">
    <source>
        <dbReference type="PROSITE-ProRule" id="PRU00221"/>
    </source>
</evidence>
<dbReference type="EMBL" id="JAVDPF010000002">
    <property type="protein sequence ID" value="KAL1885426.1"/>
    <property type="molecule type" value="Genomic_DNA"/>
</dbReference>
<evidence type="ECO:0000256" key="1">
    <source>
        <dbReference type="ARBA" id="ARBA00022574"/>
    </source>
</evidence>
<keyword evidence="7" id="KW-1185">Reference proteome</keyword>
<keyword evidence="2" id="KW-0677">Repeat</keyword>
<dbReference type="InterPro" id="IPR015943">
    <property type="entry name" value="WD40/YVTN_repeat-like_dom_sf"/>
</dbReference>
<dbReference type="Gene3D" id="2.130.10.10">
    <property type="entry name" value="YVTN repeat-like/Quinoprotein amine dehydrogenase"/>
    <property type="match status" value="3"/>
</dbReference>
<dbReference type="PROSITE" id="PS50294">
    <property type="entry name" value="WD_REPEATS_REGION"/>
    <property type="match status" value="3"/>
</dbReference>
<dbReference type="PANTHER" id="PTHR44019">
    <property type="entry name" value="WD REPEAT-CONTAINING PROTEIN 55"/>
    <property type="match status" value="1"/>
</dbReference>
<accession>A0ABR3YAT2</accession>
<keyword evidence="4" id="KW-0175">Coiled coil</keyword>
<feature type="repeat" description="WD" evidence="3">
    <location>
        <begin position="946"/>
        <end position="978"/>
    </location>
</feature>
<dbReference type="SMART" id="SM00320">
    <property type="entry name" value="WD40"/>
    <property type="match status" value="7"/>
</dbReference>
<feature type="repeat" description="WD" evidence="3">
    <location>
        <begin position="776"/>
        <end position="808"/>
    </location>
</feature>
<dbReference type="InterPro" id="IPR027417">
    <property type="entry name" value="P-loop_NTPase"/>
</dbReference>
<feature type="domain" description="Nephrocystin 3-like N-terminal" evidence="5">
    <location>
        <begin position="193"/>
        <end position="349"/>
    </location>
</feature>
<evidence type="ECO:0000313" key="7">
    <source>
        <dbReference type="Proteomes" id="UP001583193"/>
    </source>
</evidence>
<dbReference type="PANTHER" id="PTHR44019:SF8">
    <property type="entry name" value="POC1 CENTRIOLAR PROTEIN HOMOLOG"/>
    <property type="match status" value="1"/>
</dbReference>
<dbReference type="CDD" id="cd00200">
    <property type="entry name" value="WD40"/>
    <property type="match status" value="1"/>
</dbReference>
<keyword evidence="1 3" id="KW-0853">WD repeat</keyword>
<evidence type="ECO:0000256" key="4">
    <source>
        <dbReference type="SAM" id="Coils"/>
    </source>
</evidence>
<dbReference type="Pfam" id="PF00400">
    <property type="entry name" value="WD40"/>
    <property type="match status" value="4"/>
</dbReference>
<evidence type="ECO:0000259" key="5">
    <source>
        <dbReference type="Pfam" id="PF24883"/>
    </source>
</evidence>
<dbReference type="Gene3D" id="3.40.50.300">
    <property type="entry name" value="P-loop containing nucleotide triphosphate hydrolases"/>
    <property type="match status" value="1"/>
</dbReference>
<feature type="coiled-coil region" evidence="4">
    <location>
        <begin position="24"/>
        <end position="90"/>
    </location>
</feature>
<feature type="repeat" description="WD" evidence="3">
    <location>
        <begin position="905"/>
        <end position="945"/>
    </location>
</feature>
<dbReference type="Proteomes" id="UP001583193">
    <property type="component" value="Unassembled WGS sequence"/>
</dbReference>
<proteinExistence type="predicted"/>
<dbReference type="InterPro" id="IPR050505">
    <property type="entry name" value="WDR55/POC1"/>
</dbReference>
<evidence type="ECO:0000256" key="2">
    <source>
        <dbReference type="ARBA" id="ARBA00022737"/>
    </source>
</evidence>
<feature type="repeat" description="WD" evidence="3">
    <location>
        <begin position="1031"/>
        <end position="1063"/>
    </location>
</feature>
<reference evidence="6 7" key="1">
    <citation type="journal article" date="2024" name="IMA Fungus">
        <title>IMA Genome - F19 : A genome assembly and annotation guide to empower mycologists, including annotated draft genome sequences of Ceratocystis pirilliformis, Diaporthe australafricana, Fusarium ophioides, Paecilomyces lecythidis, and Sporothrix stenoceras.</title>
        <authorList>
            <person name="Aylward J."/>
            <person name="Wilson A.M."/>
            <person name="Visagie C.M."/>
            <person name="Spraker J."/>
            <person name="Barnes I."/>
            <person name="Buitendag C."/>
            <person name="Ceriani C."/>
            <person name="Del Mar Angel L."/>
            <person name="du Plessis D."/>
            <person name="Fuchs T."/>
            <person name="Gasser K."/>
            <person name="Kramer D."/>
            <person name="Li W."/>
            <person name="Munsamy K."/>
            <person name="Piso A."/>
            <person name="Price J.L."/>
            <person name="Sonnekus B."/>
            <person name="Thomas C."/>
            <person name="van der Nest A."/>
            <person name="van Dijk A."/>
            <person name="van Heerden A."/>
            <person name="van Vuuren N."/>
            <person name="Yilmaz N."/>
            <person name="Duong T.A."/>
            <person name="van der Merwe N.A."/>
            <person name="Wingfield M.J."/>
            <person name="Wingfield B.D."/>
        </authorList>
    </citation>
    <scope>NUCLEOTIDE SEQUENCE [LARGE SCALE GENOMIC DNA]</scope>
    <source>
        <strain evidence="6 7">CMW 18167</strain>
    </source>
</reference>
<organism evidence="6 7">
    <name type="scientific">Paecilomyces lecythidis</name>
    <dbReference type="NCBI Taxonomy" id="3004212"/>
    <lineage>
        <taxon>Eukaryota</taxon>
        <taxon>Fungi</taxon>
        <taxon>Dikarya</taxon>
        <taxon>Ascomycota</taxon>
        <taxon>Pezizomycotina</taxon>
        <taxon>Eurotiomycetes</taxon>
        <taxon>Eurotiomycetidae</taxon>
        <taxon>Eurotiales</taxon>
        <taxon>Thermoascaceae</taxon>
        <taxon>Paecilomyces</taxon>
    </lineage>
</organism>
<name>A0ABR3YAT2_9EURO</name>
<dbReference type="PROSITE" id="PS50082">
    <property type="entry name" value="WD_REPEATS_2"/>
    <property type="match status" value="5"/>
</dbReference>
<dbReference type="SUPFAM" id="SSF52540">
    <property type="entry name" value="P-loop containing nucleoside triphosphate hydrolases"/>
    <property type="match status" value="1"/>
</dbReference>